<dbReference type="OrthoDB" id="7667486at2759"/>
<feature type="region of interest" description="Disordered" evidence="1">
    <location>
        <begin position="1"/>
        <end position="30"/>
    </location>
</feature>
<dbReference type="Proteomes" id="UP000494106">
    <property type="component" value="Unassembled WGS sequence"/>
</dbReference>
<evidence type="ECO:0000256" key="1">
    <source>
        <dbReference type="SAM" id="MobiDB-lite"/>
    </source>
</evidence>
<name>A0A8S1BK20_ARCPL</name>
<gene>
    <name evidence="2" type="ORF">APLA_LOCUS17144</name>
</gene>
<accession>A0A8S1BK20</accession>
<feature type="compositionally biased region" description="Basic and acidic residues" evidence="1">
    <location>
        <begin position="1"/>
        <end position="12"/>
    </location>
</feature>
<comment type="caution">
    <text evidence="2">The sequence shown here is derived from an EMBL/GenBank/DDBJ whole genome shotgun (WGS) entry which is preliminary data.</text>
</comment>
<evidence type="ECO:0000313" key="2">
    <source>
        <dbReference type="EMBL" id="CAB3259788.1"/>
    </source>
</evidence>
<organism evidence="2 3">
    <name type="scientific">Arctia plantaginis</name>
    <name type="common">Wood tiger moth</name>
    <name type="synonym">Phalaena plantaginis</name>
    <dbReference type="NCBI Taxonomy" id="874455"/>
    <lineage>
        <taxon>Eukaryota</taxon>
        <taxon>Metazoa</taxon>
        <taxon>Ecdysozoa</taxon>
        <taxon>Arthropoda</taxon>
        <taxon>Hexapoda</taxon>
        <taxon>Insecta</taxon>
        <taxon>Pterygota</taxon>
        <taxon>Neoptera</taxon>
        <taxon>Endopterygota</taxon>
        <taxon>Lepidoptera</taxon>
        <taxon>Glossata</taxon>
        <taxon>Ditrysia</taxon>
        <taxon>Noctuoidea</taxon>
        <taxon>Erebidae</taxon>
        <taxon>Arctiinae</taxon>
        <taxon>Arctia</taxon>
    </lineage>
</organism>
<keyword evidence="3" id="KW-1185">Reference proteome</keyword>
<proteinExistence type="predicted"/>
<evidence type="ECO:0000313" key="3">
    <source>
        <dbReference type="Proteomes" id="UP000494106"/>
    </source>
</evidence>
<protein>
    <submittedName>
        <fullName evidence="2">Uncharacterized protein</fullName>
    </submittedName>
</protein>
<dbReference type="AlphaFoldDB" id="A0A8S1BK20"/>
<sequence length="87" mass="9978">MDGVFKREELLKCTRTGRPPSAQGKLRQSEKVEPLDRVARNAVIDFSLDYATNQGWVVPTKGQLKSAMSQWIGEFKRAEKKNRNRQT</sequence>
<reference evidence="2 3" key="1">
    <citation type="submission" date="2020-04" db="EMBL/GenBank/DDBJ databases">
        <authorList>
            <person name="Wallbank WR R."/>
            <person name="Pardo Diaz C."/>
            <person name="Kozak K."/>
            <person name="Martin S."/>
            <person name="Jiggins C."/>
            <person name="Moest M."/>
            <person name="Warren A I."/>
            <person name="Byers J.R.P. K."/>
            <person name="Montejo-Kovacevich G."/>
            <person name="Yen C E."/>
        </authorList>
    </citation>
    <scope>NUCLEOTIDE SEQUENCE [LARGE SCALE GENOMIC DNA]</scope>
</reference>
<dbReference type="EMBL" id="CADEBC010000644">
    <property type="protein sequence ID" value="CAB3259788.1"/>
    <property type="molecule type" value="Genomic_DNA"/>
</dbReference>